<dbReference type="SMART" id="SM00905">
    <property type="entry name" value="FolB"/>
    <property type="match status" value="1"/>
</dbReference>
<comment type="function">
    <text evidence="8">Catalyzes the conversion of 7,8-dihydroneopterin to 6-hydroxymethyl-7,8-dihydropterin.</text>
</comment>
<dbReference type="NCBIfam" id="TIGR00526">
    <property type="entry name" value="folB_dom"/>
    <property type="match status" value="1"/>
</dbReference>
<dbReference type="FunFam" id="3.30.1130.10:FF:000002">
    <property type="entry name" value="7,8-dihydroneopterin aldolase"/>
    <property type="match status" value="1"/>
</dbReference>
<dbReference type="AlphaFoldDB" id="A0A2S5KIZ9"/>
<evidence type="ECO:0000256" key="2">
    <source>
        <dbReference type="ARBA" id="ARBA00001353"/>
    </source>
</evidence>
<dbReference type="GO" id="GO:0005737">
    <property type="term" value="C:cytoplasm"/>
    <property type="evidence" value="ECO:0007669"/>
    <property type="project" value="TreeGrafter"/>
</dbReference>
<dbReference type="CDD" id="cd00534">
    <property type="entry name" value="DHNA_DHNTPE"/>
    <property type="match status" value="1"/>
</dbReference>
<dbReference type="GO" id="GO:0016853">
    <property type="term" value="F:isomerase activity"/>
    <property type="evidence" value="ECO:0007669"/>
    <property type="project" value="UniProtKB-KW"/>
</dbReference>
<evidence type="ECO:0000256" key="8">
    <source>
        <dbReference type="RuleBase" id="RU362079"/>
    </source>
</evidence>
<dbReference type="InterPro" id="IPR006157">
    <property type="entry name" value="FolB_dom"/>
</dbReference>
<evidence type="ECO:0000256" key="6">
    <source>
        <dbReference type="ARBA" id="ARBA00023235"/>
    </source>
</evidence>
<name>A0A2S5KIZ9_9PROT</name>
<evidence type="ECO:0000256" key="5">
    <source>
        <dbReference type="ARBA" id="ARBA00022909"/>
    </source>
</evidence>
<comment type="similarity">
    <text evidence="4 8">Belongs to the DHNA family.</text>
</comment>
<evidence type="ECO:0000313" key="11">
    <source>
        <dbReference type="Proteomes" id="UP000238196"/>
    </source>
</evidence>
<accession>A0A2S5KIZ9</accession>
<feature type="domain" description="Dihydroneopterin aldolase/epimerase" evidence="9">
    <location>
        <begin position="4"/>
        <end position="114"/>
    </location>
</feature>
<proteinExistence type="inferred from homology"/>
<dbReference type="GO" id="GO:0046654">
    <property type="term" value="P:tetrahydrofolate biosynthetic process"/>
    <property type="evidence" value="ECO:0007669"/>
    <property type="project" value="UniProtKB-UniRule"/>
</dbReference>
<evidence type="ECO:0000259" key="9">
    <source>
        <dbReference type="SMART" id="SM00905"/>
    </source>
</evidence>
<dbReference type="UniPathway" id="UPA00077">
    <property type="reaction ID" value="UER00154"/>
</dbReference>
<sequence>MDKVFIRGLAIETLIGVFDWEREIRQRLLLDLDLGTDIRPAASGDDINCTPSYKEVADRLHEFVGGSEFQLVETLAEEVAHLLMREFRLPWIRVRVAKPGAVISAAEVGVEIERGEWR</sequence>
<keyword evidence="6" id="KW-0413">Isomerase</keyword>
<dbReference type="Proteomes" id="UP000238196">
    <property type="component" value="Unassembled WGS sequence"/>
</dbReference>
<dbReference type="GO" id="GO:0004150">
    <property type="term" value="F:dihydroneopterin aldolase activity"/>
    <property type="evidence" value="ECO:0007669"/>
    <property type="project" value="UniProtKB-UniRule"/>
</dbReference>
<comment type="catalytic activity">
    <reaction evidence="2 8">
        <text>7,8-dihydroneopterin = 6-hydroxymethyl-7,8-dihydropterin + glycolaldehyde</text>
        <dbReference type="Rhea" id="RHEA:10540"/>
        <dbReference type="ChEBI" id="CHEBI:17001"/>
        <dbReference type="ChEBI" id="CHEBI:17071"/>
        <dbReference type="ChEBI" id="CHEBI:44841"/>
        <dbReference type="EC" id="4.1.2.25"/>
    </reaction>
</comment>
<evidence type="ECO:0000256" key="3">
    <source>
        <dbReference type="ARBA" id="ARBA00005013"/>
    </source>
</evidence>
<evidence type="ECO:0000256" key="7">
    <source>
        <dbReference type="ARBA" id="ARBA00023239"/>
    </source>
</evidence>
<dbReference type="InterPro" id="IPR006156">
    <property type="entry name" value="Dihydroneopterin_aldolase"/>
</dbReference>
<evidence type="ECO:0000256" key="1">
    <source>
        <dbReference type="ARBA" id="ARBA00000693"/>
    </source>
</evidence>
<organism evidence="10 11">
    <name type="scientific">Proteobacteria bacterium 228</name>
    <dbReference type="NCBI Taxonomy" id="2083153"/>
    <lineage>
        <taxon>Bacteria</taxon>
        <taxon>Pseudomonadati</taxon>
        <taxon>Pseudomonadota</taxon>
    </lineage>
</organism>
<dbReference type="Gene3D" id="3.30.1130.10">
    <property type="match status" value="1"/>
</dbReference>
<dbReference type="SUPFAM" id="SSF55620">
    <property type="entry name" value="Tetrahydrobiopterin biosynthesis enzymes-like"/>
    <property type="match status" value="1"/>
</dbReference>
<dbReference type="PANTHER" id="PTHR42844:SF1">
    <property type="entry name" value="DIHYDRONEOPTERIN ALDOLASE 1-RELATED"/>
    <property type="match status" value="1"/>
</dbReference>
<dbReference type="NCBIfam" id="TIGR00525">
    <property type="entry name" value="folB"/>
    <property type="match status" value="1"/>
</dbReference>
<evidence type="ECO:0000313" key="10">
    <source>
        <dbReference type="EMBL" id="PPC74605.1"/>
    </source>
</evidence>
<keyword evidence="7 8" id="KW-0456">Lyase</keyword>
<dbReference type="InterPro" id="IPR043133">
    <property type="entry name" value="GTP-CH-I_C/QueF"/>
</dbReference>
<comment type="caution">
    <text evidence="10">The sequence shown here is derived from an EMBL/GenBank/DDBJ whole genome shotgun (WGS) entry which is preliminary data.</text>
</comment>
<dbReference type="EMBL" id="PRLP01000143">
    <property type="protein sequence ID" value="PPC74605.1"/>
    <property type="molecule type" value="Genomic_DNA"/>
</dbReference>
<dbReference type="OrthoDB" id="9810587at2"/>
<dbReference type="GO" id="GO:0046656">
    <property type="term" value="P:folic acid biosynthetic process"/>
    <property type="evidence" value="ECO:0007669"/>
    <property type="project" value="UniProtKB-UniRule"/>
</dbReference>
<comment type="catalytic activity">
    <reaction evidence="1">
        <text>7,8-dihydroneopterin = 7,8-dihydromonapterin</text>
        <dbReference type="Rhea" id="RHEA:45328"/>
        <dbReference type="ChEBI" id="CHEBI:17001"/>
        <dbReference type="ChEBI" id="CHEBI:71175"/>
        <dbReference type="EC" id="5.1.99.8"/>
    </reaction>
</comment>
<dbReference type="PANTHER" id="PTHR42844">
    <property type="entry name" value="DIHYDRONEOPTERIN ALDOLASE 1-RELATED"/>
    <property type="match status" value="1"/>
</dbReference>
<protein>
    <recommendedName>
        <fullName evidence="8">7,8-dihydroneopterin aldolase</fullName>
        <ecNumber evidence="8">4.1.2.25</ecNumber>
    </recommendedName>
</protein>
<reference evidence="10 11" key="1">
    <citation type="submission" date="2018-02" db="EMBL/GenBank/DDBJ databases">
        <title>novel marine gammaproteobacteria from coastal saline agro ecosystem.</title>
        <authorList>
            <person name="Krishnan R."/>
            <person name="Ramesh Kumar N."/>
        </authorList>
    </citation>
    <scope>NUCLEOTIDE SEQUENCE [LARGE SCALE GENOMIC DNA]</scope>
    <source>
        <strain evidence="10 11">228</strain>
    </source>
</reference>
<evidence type="ECO:0000256" key="4">
    <source>
        <dbReference type="ARBA" id="ARBA00005708"/>
    </source>
</evidence>
<dbReference type="Pfam" id="PF02152">
    <property type="entry name" value="FolB"/>
    <property type="match status" value="1"/>
</dbReference>
<comment type="pathway">
    <text evidence="3 8">Cofactor biosynthesis; tetrahydrofolate biosynthesis; 2-amino-4-hydroxy-6-hydroxymethyl-7,8-dihydropteridine diphosphate from 7,8-dihydroneopterin triphosphate: step 3/4.</text>
</comment>
<dbReference type="EC" id="4.1.2.25" evidence="8"/>
<gene>
    <name evidence="10" type="primary">folB</name>
    <name evidence="10" type="ORF">C4K68_25130</name>
</gene>
<keyword evidence="5 8" id="KW-0289">Folate biosynthesis</keyword>